<feature type="domain" description="Aminotransferase class I/classII large" evidence="10">
    <location>
        <begin position="39"/>
        <end position="365"/>
    </location>
</feature>
<dbReference type="PANTHER" id="PTHR42885:SF1">
    <property type="entry name" value="THREONINE-PHOSPHATE DECARBOXYLASE"/>
    <property type="match status" value="1"/>
</dbReference>
<keyword evidence="12" id="KW-1185">Reference proteome</keyword>
<dbReference type="InterPro" id="IPR004839">
    <property type="entry name" value="Aminotransferase_I/II_large"/>
</dbReference>
<evidence type="ECO:0000256" key="5">
    <source>
        <dbReference type="ARBA" id="ARBA00022573"/>
    </source>
</evidence>
<evidence type="ECO:0000259" key="10">
    <source>
        <dbReference type="Pfam" id="PF00155"/>
    </source>
</evidence>
<comment type="catalytic activity">
    <reaction evidence="9">
        <text>O-phospho-L-threonine + H(+) = (R)-1-aminopropan-2-yl phosphate + CO2</text>
        <dbReference type="Rhea" id="RHEA:11492"/>
        <dbReference type="ChEBI" id="CHEBI:15378"/>
        <dbReference type="ChEBI" id="CHEBI:16526"/>
        <dbReference type="ChEBI" id="CHEBI:58563"/>
        <dbReference type="ChEBI" id="CHEBI:58675"/>
        <dbReference type="EC" id="4.1.1.81"/>
    </reaction>
</comment>
<sequence length="372" mass="41101">MIYPADDFRINNNSLPPASHGGNRWAAQEKWGIAAESFLDFSASINPLGPPPMSLQAIQDNLPALEYYPEPGGAELKKALAEYLQIGEQGIVLGNGSTELIYLCTRLFCRRRVVVLAPSFSEYGQGVDNPRLVKVDIDLKSLKLPITEIATVLKEGDVLFIANPNNPTGNLFARWELLLVLELVKDRQATLVVDEAFIDFAEDKSASLRDVCSQVPNLVVLGSLTKFFALPGLRIGYALSNDAHNRKMERLLPPWRINSLALAAGSAALKDQDYIQSTLRLIARERDFLDYSLNQIPGLSVYPAQANFILIDAKDLGITADQLQDLLGPQGILIRDCSNFDNLSPYHLRVAVRSHPENEILVAALKEALIRK</sequence>
<gene>
    <name evidence="11" type="ORF">2372</name>
</gene>
<evidence type="ECO:0000256" key="4">
    <source>
        <dbReference type="ARBA" id="ARBA00012285"/>
    </source>
</evidence>
<dbReference type="GO" id="GO:0048472">
    <property type="term" value="F:threonine-phosphate decarboxylase activity"/>
    <property type="evidence" value="ECO:0007669"/>
    <property type="project" value="UniProtKB-EC"/>
</dbReference>
<evidence type="ECO:0000256" key="1">
    <source>
        <dbReference type="ARBA" id="ARBA00001933"/>
    </source>
</evidence>
<comment type="pathway">
    <text evidence="3">Cofactor biosynthesis; adenosylcobalamin biosynthesis.</text>
</comment>
<dbReference type="PROSITE" id="PS00105">
    <property type="entry name" value="AA_TRANSFER_CLASS_1"/>
    <property type="match status" value="1"/>
</dbReference>
<evidence type="ECO:0000256" key="7">
    <source>
        <dbReference type="ARBA" id="ARBA00023239"/>
    </source>
</evidence>
<comment type="function">
    <text evidence="2">Decarboxylates L-threonine-O-3-phosphate to yield (R)-1-amino-2-propanol O-2-phosphate, the precursor for the linkage between the nucleotide loop and the corrin ring in cobalamin.</text>
</comment>
<keyword evidence="11" id="KW-0808">Transferase</keyword>
<dbReference type="Gene3D" id="3.40.640.10">
    <property type="entry name" value="Type I PLP-dependent aspartate aminotransferase-like (Major domain)"/>
    <property type="match status" value="1"/>
</dbReference>
<evidence type="ECO:0000313" key="12">
    <source>
        <dbReference type="Proteomes" id="UP000045545"/>
    </source>
</evidence>
<organism evidence="11 12">
    <name type="scientific">Syntrophomonas zehnderi OL-4</name>
    <dbReference type="NCBI Taxonomy" id="690567"/>
    <lineage>
        <taxon>Bacteria</taxon>
        <taxon>Bacillati</taxon>
        <taxon>Bacillota</taxon>
        <taxon>Clostridia</taxon>
        <taxon>Eubacteriales</taxon>
        <taxon>Syntrophomonadaceae</taxon>
        <taxon>Syntrophomonas</taxon>
    </lineage>
</organism>
<dbReference type="RefSeq" id="WP_046499242.1">
    <property type="nucleotide sequence ID" value="NZ_CGIH01000040.1"/>
</dbReference>
<dbReference type="PANTHER" id="PTHR42885">
    <property type="entry name" value="HISTIDINOL-PHOSPHATE AMINOTRANSFERASE-RELATED"/>
    <property type="match status" value="1"/>
</dbReference>
<dbReference type="Pfam" id="PF00155">
    <property type="entry name" value="Aminotran_1_2"/>
    <property type="match status" value="1"/>
</dbReference>
<dbReference type="AlphaFoldDB" id="A0A0E4GBS6"/>
<evidence type="ECO:0000256" key="8">
    <source>
        <dbReference type="ARBA" id="ARBA00029996"/>
    </source>
</evidence>
<protein>
    <recommendedName>
        <fullName evidence="4">threonine-phosphate decarboxylase</fullName>
        <ecNumber evidence="4">4.1.1.81</ecNumber>
    </recommendedName>
    <alternativeName>
        <fullName evidence="8">L-threonine-O-3-phosphate decarboxylase</fullName>
    </alternativeName>
</protein>
<proteinExistence type="predicted"/>
<dbReference type="NCBIfam" id="TIGR01140">
    <property type="entry name" value="L_thr_O3P_dcar"/>
    <property type="match status" value="1"/>
</dbReference>
<dbReference type="Gene3D" id="3.90.1150.10">
    <property type="entry name" value="Aspartate Aminotransferase, domain 1"/>
    <property type="match status" value="1"/>
</dbReference>
<dbReference type="OrthoDB" id="9813612at2"/>
<dbReference type="SUPFAM" id="SSF53383">
    <property type="entry name" value="PLP-dependent transferases"/>
    <property type="match status" value="1"/>
</dbReference>
<reference evidence="11 12" key="1">
    <citation type="submission" date="2015-03" db="EMBL/GenBank/DDBJ databases">
        <authorList>
            <person name="Murphy D."/>
        </authorList>
    </citation>
    <scope>NUCLEOTIDE SEQUENCE [LARGE SCALE GENOMIC DNA]</scope>
    <source>
        <strain evidence="11 12">OL-4</strain>
    </source>
</reference>
<dbReference type="EMBL" id="CGIH01000040">
    <property type="protein sequence ID" value="CFX97909.1"/>
    <property type="molecule type" value="Genomic_DNA"/>
</dbReference>
<dbReference type="STRING" id="690567.2372"/>
<keyword evidence="6" id="KW-0663">Pyridoxal phosphate</keyword>
<dbReference type="GO" id="GO:0016740">
    <property type="term" value="F:transferase activity"/>
    <property type="evidence" value="ECO:0007669"/>
    <property type="project" value="UniProtKB-KW"/>
</dbReference>
<dbReference type="EC" id="4.1.1.81" evidence="4"/>
<dbReference type="InterPro" id="IPR015422">
    <property type="entry name" value="PyrdxlP-dep_Trfase_small"/>
</dbReference>
<dbReference type="GO" id="GO:0009236">
    <property type="term" value="P:cobalamin biosynthetic process"/>
    <property type="evidence" value="ECO:0007669"/>
    <property type="project" value="UniProtKB-UniPathway"/>
</dbReference>
<dbReference type="GO" id="GO:0030170">
    <property type="term" value="F:pyridoxal phosphate binding"/>
    <property type="evidence" value="ECO:0007669"/>
    <property type="project" value="InterPro"/>
</dbReference>
<evidence type="ECO:0000256" key="9">
    <source>
        <dbReference type="ARBA" id="ARBA00048531"/>
    </source>
</evidence>
<name>A0A0E4GBS6_9FIRM</name>
<dbReference type="InterPro" id="IPR004838">
    <property type="entry name" value="NHTrfase_class1_PyrdxlP-BS"/>
</dbReference>
<evidence type="ECO:0000313" key="11">
    <source>
        <dbReference type="EMBL" id="CFX97909.1"/>
    </source>
</evidence>
<evidence type="ECO:0000256" key="3">
    <source>
        <dbReference type="ARBA" id="ARBA00004953"/>
    </source>
</evidence>
<comment type="cofactor">
    <cofactor evidence="1">
        <name>pyridoxal 5'-phosphate</name>
        <dbReference type="ChEBI" id="CHEBI:597326"/>
    </cofactor>
</comment>
<accession>A0A0E4GBS6</accession>
<dbReference type="InterPro" id="IPR005860">
    <property type="entry name" value="CobD"/>
</dbReference>
<dbReference type="CDD" id="cd00609">
    <property type="entry name" value="AAT_like"/>
    <property type="match status" value="1"/>
</dbReference>
<dbReference type="Proteomes" id="UP000045545">
    <property type="component" value="Unassembled WGS sequence"/>
</dbReference>
<keyword evidence="5" id="KW-0169">Cobalamin biosynthesis</keyword>
<evidence type="ECO:0000256" key="2">
    <source>
        <dbReference type="ARBA" id="ARBA00003444"/>
    </source>
</evidence>
<keyword evidence="7" id="KW-0456">Lyase</keyword>
<dbReference type="UniPathway" id="UPA00148"/>
<dbReference type="InterPro" id="IPR015424">
    <property type="entry name" value="PyrdxlP-dep_Trfase"/>
</dbReference>
<dbReference type="InterPro" id="IPR015421">
    <property type="entry name" value="PyrdxlP-dep_Trfase_major"/>
</dbReference>
<evidence type="ECO:0000256" key="6">
    <source>
        <dbReference type="ARBA" id="ARBA00022898"/>
    </source>
</evidence>